<dbReference type="GO" id="GO:0003700">
    <property type="term" value="F:DNA-binding transcription factor activity"/>
    <property type="evidence" value="ECO:0007669"/>
    <property type="project" value="InterPro"/>
</dbReference>
<dbReference type="Pfam" id="PF00126">
    <property type="entry name" value="HTH_1"/>
    <property type="match status" value="1"/>
</dbReference>
<dbReference type="RefSeq" id="WP_133596042.1">
    <property type="nucleotide sequence ID" value="NZ_SNYL01000003.1"/>
</dbReference>
<dbReference type="EMBL" id="SNYL01000003">
    <property type="protein sequence ID" value="TDQ44446.1"/>
    <property type="molecule type" value="Genomic_DNA"/>
</dbReference>
<evidence type="ECO:0000256" key="1">
    <source>
        <dbReference type="ARBA" id="ARBA00009437"/>
    </source>
</evidence>
<protein>
    <submittedName>
        <fullName evidence="6">Molybdate transport repressor ModE-like protein</fullName>
    </submittedName>
</protein>
<keyword evidence="3" id="KW-0238">DNA-binding</keyword>
<keyword evidence="4" id="KW-0804">Transcription</keyword>
<dbReference type="InterPro" id="IPR036390">
    <property type="entry name" value="WH_DNA-bd_sf"/>
</dbReference>
<keyword evidence="7" id="KW-1185">Reference proteome</keyword>
<dbReference type="PANTHER" id="PTHR30126:SF5">
    <property type="entry name" value="HTH-TYPE TRANSCRIPTIONAL ACTIVATOR CMPR"/>
    <property type="match status" value="1"/>
</dbReference>
<dbReference type="InterPro" id="IPR000847">
    <property type="entry name" value="LysR_HTH_N"/>
</dbReference>
<dbReference type="Pfam" id="PF03466">
    <property type="entry name" value="LysR_substrate"/>
    <property type="match status" value="1"/>
</dbReference>
<feature type="domain" description="HTH lysR-type" evidence="5">
    <location>
        <begin position="10"/>
        <end position="66"/>
    </location>
</feature>
<keyword evidence="2" id="KW-0805">Transcription regulation</keyword>
<dbReference type="Gene3D" id="1.10.10.10">
    <property type="entry name" value="Winged helix-like DNA-binding domain superfamily/Winged helix DNA-binding domain"/>
    <property type="match status" value="1"/>
</dbReference>
<dbReference type="AlphaFoldDB" id="A0A4R6UEU4"/>
<sequence>MSRFRLPKATFNQLRTFESVARLGSITQAARELHLTQPTVTVQIQELQHALGATLVEPAGRGIRITEAGRRLQQAATDIFGLWRHCEDDLHALQGLERGLLRIAGVTTTEYFIAHWLQRFAQRHPGIEVDLSVDNRDRIIQRLQDERCDLAVMMMPPPTLDLETLDCLDNPLVVIGPRHHPWAQRRKVPAKALNGVPWLAREPGSGTRLATEQHLQALGVQPQERMTLGSNEALKHAVAAGMGLAVLSRHALNRDPALEGLAVLPVAGFPVRRQWKLVWRRDRRLALPAQAFIDEARQILGELSA</sequence>
<dbReference type="InterPro" id="IPR005119">
    <property type="entry name" value="LysR_subst-bd"/>
</dbReference>
<evidence type="ECO:0000313" key="6">
    <source>
        <dbReference type="EMBL" id="TDQ44446.1"/>
    </source>
</evidence>
<dbReference type="Proteomes" id="UP000295510">
    <property type="component" value="Unassembled WGS sequence"/>
</dbReference>
<evidence type="ECO:0000313" key="7">
    <source>
        <dbReference type="Proteomes" id="UP000295510"/>
    </source>
</evidence>
<accession>A0A4R6UEU4</accession>
<comment type="caution">
    <text evidence="6">The sequence shown here is derived from an EMBL/GenBank/DDBJ whole genome shotgun (WGS) entry which is preliminary data.</text>
</comment>
<organism evidence="6 7">
    <name type="scientific">Tepidicella xavieri</name>
    <dbReference type="NCBI Taxonomy" id="360241"/>
    <lineage>
        <taxon>Bacteria</taxon>
        <taxon>Pseudomonadati</taxon>
        <taxon>Pseudomonadota</taxon>
        <taxon>Betaproteobacteria</taxon>
        <taxon>Burkholderiales</taxon>
        <taxon>Tepidicella</taxon>
    </lineage>
</organism>
<dbReference type="InterPro" id="IPR036388">
    <property type="entry name" value="WH-like_DNA-bd_sf"/>
</dbReference>
<dbReference type="GO" id="GO:0000976">
    <property type="term" value="F:transcription cis-regulatory region binding"/>
    <property type="evidence" value="ECO:0007669"/>
    <property type="project" value="TreeGrafter"/>
</dbReference>
<dbReference type="OrthoDB" id="646694at2"/>
<dbReference type="PRINTS" id="PR00039">
    <property type="entry name" value="HTHLYSR"/>
</dbReference>
<comment type="similarity">
    <text evidence="1">Belongs to the LysR transcriptional regulatory family.</text>
</comment>
<gene>
    <name evidence="6" type="ORF">DFR43_103190</name>
</gene>
<dbReference type="SUPFAM" id="SSF46785">
    <property type="entry name" value="Winged helix' DNA-binding domain"/>
    <property type="match status" value="1"/>
</dbReference>
<evidence type="ECO:0000256" key="4">
    <source>
        <dbReference type="ARBA" id="ARBA00023163"/>
    </source>
</evidence>
<proteinExistence type="inferred from homology"/>
<name>A0A4R6UEU4_9BURK</name>
<dbReference type="Gene3D" id="3.40.190.290">
    <property type="match status" value="1"/>
</dbReference>
<dbReference type="SUPFAM" id="SSF53850">
    <property type="entry name" value="Periplasmic binding protein-like II"/>
    <property type="match status" value="1"/>
</dbReference>
<dbReference type="PANTHER" id="PTHR30126">
    <property type="entry name" value="HTH-TYPE TRANSCRIPTIONAL REGULATOR"/>
    <property type="match status" value="1"/>
</dbReference>
<dbReference type="PROSITE" id="PS50931">
    <property type="entry name" value="HTH_LYSR"/>
    <property type="match status" value="1"/>
</dbReference>
<reference evidence="6 7" key="1">
    <citation type="submission" date="2019-03" db="EMBL/GenBank/DDBJ databases">
        <title>Genomic Encyclopedia of Type Strains, Phase IV (KMG-IV): sequencing the most valuable type-strain genomes for metagenomic binning, comparative biology and taxonomic classification.</title>
        <authorList>
            <person name="Goeker M."/>
        </authorList>
    </citation>
    <scope>NUCLEOTIDE SEQUENCE [LARGE SCALE GENOMIC DNA]</scope>
    <source>
        <strain evidence="6 7">DSM 19605</strain>
    </source>
</reference>
<evidence type="ECO:0000256" key="3">
    <source>
        <dbReference type="ARBA" id="ARBA00023125"/>
    </source>
</evidence>
<evidence type="ECO:0000259" key="5">
    <source>
        <dbReference type="PROSITE" id="PS50931"/>
    </source>
</evidence>
<evidence type="ECO:0000256" key="2">
    <source>
        <dbReference type="ARBA" id="ARBA00023015"/>
    </source>
</evidence>